<dbReference type="PANTHER" id="PTHR21047">
    <property type="entry name" value="DTDP-6-DEOXY-D-GLUCOSE-3,5 EPIMERASE"/>
    <property type="match status" value="1"/>
</dbReference>
<feature type="active site" description="Proton donor" evidence="5">
    <location>
        <position position="132"/>
    </location>
</feature>
<evidence type="ECO:0000256" key="6">
    <source>
        <dbReference type="PIRSR" id="PIRSR600888-3"/>
    </source>
</evidence>
<dbReference type="PANTHER" id="PTHR21047:SF2">
    <property type="entry name" value="THYMIDINE DIPHOSPHO-4-KETO-RHAMNOSE 3,5-EPIMERASE"/>
    <property type="match status" value="1"/>
</dbReference>
<dbReference type="Proteomes" id="UP000217211">
    <property type="component" value="Chromosome"/>
</dbReference>
<comment type="similarity">
    <text evidence="7">Belongs to the dTDP-4-dehydrorhamnose 3,5-epimerase family.</text>
</comment>
<feature type="active site" description="Proton acceptor" evidence="5">
    <location>
        <position position="62"/>
    </location>
</feature>
<proteinExistence type="inferred from homology"/>
<protein>
    <recommendedName>
        <fullName evidence="4 7">dTDP-4-dehydrorhamnose 3,5-epimerase</fullName>
        <ecNumber evidence="3 7">5.1.3.13</ecNumber>
    </recommendedName>
    <alternativeName>
        <fullName evidence="7">Thymidine diphospho-4-keto-rhamnose 3,5-epimerase</fullName>
    </alternativeName>
</protein>
<comment type="pathway">
    <text evidence="7">Carbohydrate biosynthesis; dTDP-L-rhamnose biosynthesis.</text>
</comment>
<reference evidence="8 9" key="1">
    <citation type="submission" date="2017-08" db="EMBL/GenBank/DDBJ databases">
        <title>Multipartite genome sequences of Sinorhizobium species nodulating soybeans.</title>
        <authorList>
            <person name="Tian C.F."/>
        </authorList>
    </citation>
    <scope>NUCLEOTIDE SEQUENCE [LARGE SCALE GENOMIC DNA]</scope>
    <source>
        <strain evidence="8 9">CCBAU 05684</strain>
    </source>
</reference>
<feature type="site" description="Participates in a stacking interaction with the thymidine ring of dTDP-4-oxo-6-deoxyglucose" evidence="6">
    <location>
        <position position="138"/>
    </location>
</feature>
<dbReference type="AlphaFoldDB" id="A0A249PCH2"/>
<comment type="function">
    <text evidence="2 7">Catalyzes the epimerization of the C3' and C5'positions of dTDP-6-deoxy-D-xylo-4-hexulose, forming dTDP-6-deoxy-L-lyxo-4-hexulose.</text>
</comment>
<dbReference type="OrthoDB" id="9800680at2"/>
<comment type="catalytic activity">
    <reaction evidence="1 7">
        <text>dTDP-4-dehydro-6-deoxy-alpha-D-glucose = dTDP-4-dehydro-beta-L-rhamnose</text>
        <dbReference type="Rhea" id="RHEA:16969"/>
        <dbReference type="ChEBI" id="CHEBI:57649"/>
        <dbReference type="ChEBI" id="CHEBI:62830"/>
        <dbReference type="EC" id="5.1.3.13"/>
    </reaction>
</comment>
<dbReference type="InterPro" id="IPR011051">
    <property type="entry name" value="RmlC_Cupin_sf"/>
</dbReference>
<dbReference type="GO" id="GO:0005829">
    <property type="term" value="C:cytosol"/>
    <property type="evidence" value="ECO:0007669"/>
    <property type="project" value="TreeGrafter"/>
</dbReference>
<dbReference type="GO" id="GO:0008830">
    <property type="term" value="F:dTDP-4-dehydrorhamnose 3,5-epimerase activity"/>
    <property type="evidence" value="ECO:0007669"/>
    <property type="project" value="UniProtKB-UniRule"/>
</dbReference>
<dbReference type="SUPFAM" id="SSF51182">
    <property type="entry name" value="RmlC-like cupins"/>
    <property type="match status" value="1"/>
</dbReference>
<dbReference type="UniPathway" id="UPA00124"/>
<keyword evidence="7" id="KW-0413">Isomerase</keyword>
<comment type="subunit">
    <text evidence="7">Homodimer.</text>
</comment>
<evidence type="ECO:0000313" key="9">
    <source>
        <dbReference type="Proteomes" id="UP000217211"/>
    </source>
</evidence>
<organism evidence="8 9">
    <name type="scientific">Sinorhizobium sojae CCBAU 05684</name>
    <dbReference type="NCBI Taxonomy" id="716928"/>
    <lineage>
        <taxon>Bacteria</taxon>
        <taxon>Pseudomonadati</taxon>
        <taxon>Pseudomonadota</taxon>
        <taxon>Alphaproteobacteria</taxon>
        <taxon>Hyphomicrobiales</taxon>
        <taxon>Rhizobiaceae</taxon>
        <taxon>Sinorhizobium/Ensifer group</taxon>
        <taxon>Sinorhizobium</taxon>
    </lineage>
</organism>
<dbReference type="NCBIfam" id="TIGR01221">
    <property type="entry name" value="rmlC"/>
    <property type="match status" value="1"/>
</dbReference>
<evidence type="ECO:0000256" key="5">
    <source>
        <dbReference type="PIRSR" id="PIRSR600888-1"/>
    </source>
</evidence>
<evidence type="ECO:0000256" key="2">
    <source>
        <dbReference type="ARBA" id="ARBA00001997"/>
    </source>
</evidence>
<dbReference type="STRING" id="716928.GCA_000261485_00161"/>
<dbReference type="Pfam" id="PF00908">
    <property type="entry name" value="dTDP_sugar_isom"/>
    <property type="match status" value="1"/>
</dbReference>
<gene>
    <name evidence="8" type="ORF">SJ05684_c20200</name>
</gene>
<sequence>MKFGALPIAGAFLIDIEERKDERGFFARTFCVREFASQGLETVWVQMNTSLTKRKGSVRGMHFQRRPSAEAKLVRCVKGAVFDVIVDLRKGSPTYGHWHGVELTHENRTTIYIPTGCAHGFQTLEGDTELLYLHSAFYSPEHEAGLRFDDPDIAISWPLPITEISLKDRQHPSLTQLGSIPI</sequence>
<dbReference type="RefSeq" id="WP_034850770.1">
    <property type="nucleotide sequence ID" value="NZ_AJQT01000006.1"/>
</dbReference>
<dbReference type="InterPro" id="IPR000888">
    <property type="entry name" value="RmlC-like"/>
</dbReference>
<evidence type="ECO:0000256" key="7">
    <source>
        <dbReference type="RuleBase" id="RU364069"/>
    </source>
</evidence>
<dbReference type="EMBL" id="CP023067">
    <property type="protein sequence ID" value="ASY63462.1"/>
    <property type="molecule type" value="Genomic_DNA"/>
</dbReference>
<evidence type="ECO:0000256" key="3">
    <source>
        <dbReference type="ARBA" id="ARBA00012098"/>
    </source>
</evidence>
<dbReference type="KEGG" id="esj:SJ05684_c20200"/>
<evidence type="ECO:0000256" key="1">
    <source>
        <dbReference type="ARBA" id="ARBA00001298"/>
    </source>
</evidence>
<dbReference type="Gene3D" id="2.60.120.10">
    <property type="entry name" value="Jelly Rolls"/>
    <property type="match status" value="1"/>
</dbReference>
<evidence type="ECO:0000313" key="8">
    <source>
        <dbReference type="EMBL" id="ASY63462.1"/>
    </source>
</evidence>
<dbReference type="CDD" id="cd00438">
    <property type="entry name" value="cupin_RmlC"/>
    <property type="match status" value="1"/>
</dbReference>
<dbReference type="GO" id="GO:0019305">
    <property type="term" value="P:dTDP-rhamnose biosynthetic process"/>
    <property type="evidence" value="ECO:0007669"/>
    <property type="project" value="UniProtKB-UniRule"/>
</dbReference>
<accession>A0A249PCH2</accession>
<evidence type="ECO:0000256" key="4">
    <source>
        <dbReference type="ARBA" id="ARBA00019595"/>
    </source>
</evidence>
<dbReference type="InterPro" id="IPR014710">
    <property type="entry name" value="RmlC-like_jellyroll"/>
</dbReference>
<dbReference type="EC" id="5.1.3.13" evidence="3 7"/>
<keyword evidence="9" id="KW-1185">Reference proteome</keyword>
<name>A0A249PCH2_9HYPH</name>
<dbReference type="GO" id="GO:0000271">
    <property type="term" value="P:polysaccharide biosynthetic process"/>
    <property type="evidence" value="ECO:0007669"/>
    <property type="project" value="TreeGrafter"/>
</dbReference>